<dbReference type="KEGG" id="mgad:MGAD_50900"/>
<evidence type="ECO:0000313" key="2">
    <source>
        <dbReference type="EMBL" id="BBZ20755.1"/>
    </source>
</evidence>
<gene>
    <name evidence="2" type="ORF">MGAD_50900</name>
</gene>
<dbReference type="AlphaFoldDB" id="A0A7I7WVE4"/>
<dbReference type="Gene3D" id="3.10.450.50">
    <property type="match status" value="1"/>
</dbReference>
<dbReference type="RefSeq" id="WP_163689487.1">
    <property type="nucleotide sequence ID" value="NZ_AP022608.1"/>
</dbReference>
<dbReference type="SUPFAM" id="SSF54427">
    <property type="entry name" value="NTF2-like"/>
    <property type="match status" value="1"/>
</dbReference>
<organism evidence="2 3">
    <name type="scientific">Mycolicibacterium gadium</name>
    <name type="common">Mycobacterium gadium</name>
    <dbReference type="NCBI Taxonomy" id="1794"/>
    <lineage>
        <taxon>Bacteria</taxon>
        <taxon>Bacillati</taxon>
        <taxon>Actinomycetota</taxon>
        <taxon>Actinomycetes</taxon>
        <taxon>Mycobacteriales</taxon>
        <taxon>Mycobacteriaceae</taxon>
        <taxon>Mycolicibacterium</taxon>
    </lineage>
</organism>
<sequence length="131" mass="14349">MPLPVEDVVEIERLVSRYNFAFDRRDAEGFAHCFTADGSFFLGDDEQTRGHDGLAAYVAATAVSGQLRHVTTSVLAEGDGTSATSQAYCTVFVSNPGGGYQVIAQGIYRDELTKNADGWRFCKRRFDQDPA</sequence>
<name>A0A7I7WVE4_MYCGU</name>
<proteinExistence type="predicted"/>
<accession>A0A7I7WVE4</accession>
<evidence type="ECO:0000313" key="3">
    <source>
        <dbReference type="Proteomes" id="UP000466187"/>
    </source>
</evidence>
<dbReference type="InterPro" id="IPR032710">
    <property type="entry name" value="NTF2-like_dom_sf"/>
</dbReference>
<feature type="domain" description="SnoaL-like" evidence="1">
    <location>
        <begin position="5"/>
        <end position="125"/>
    </location>
</feature>
<dbReference type="CDD" id="cd00531">
    <property type="entry name" value="NTF2_like"/>
    <property type="match status" value="1"/>
</dbReference>
<dbReference type="Proteomes" id="UP000466187">
    <property type="component" value="Chromosome"/>
</dbReference>
<dbReference type="Pfam" id="PF13577">
    <property type="entry name" value="SnoaL_4"/>
    <property type="match status" value="1"/>
</dbReference>
<evidence type="ECO:0000259" key="1">
    <source>
        <dbReference type="Pfam" id="PF13577"/>
    </source>
</evidence>
<protein>
    <recommendedName>
        <fullName evidence="1">SnoaL-like domain-containing protein</fullName>
    </recommendedName>
</protein>
<dbReference type="InterPro" id="IPR037401">
    <property type="entry name" value="SnoaL-like"/>
</dbReference>
<dbReference type="EMBL" id="AP022608">
    <property type="protein sequence ID" value="BBZ20755.1"/>
    <property type="molecule type" value="Genomic_DNA"/>
</dbReference>
<reference evidence="2 3" key="1">
    <citation type="journal article" date="2019" name="Emerg. Microbes Infect.">
        <title>Comprehensive subspecies identification of 175 nontuberculous mycobacteria species based on 7547 genomic profiles.</title>
        <authorList>
            <person name="Matsumoto Y."/>
            <person name="Kinjo T."/>
            <person name="Motooka D."/>
            <person name="Nabeya D."/>
            <person name="Jung N."/>
            <person name="Uechi K."/>
            <person name="Horii T."/>
            <person name="Iida T."/>
            <person name="Fujita J."/>
            <person name="Nakamura S."/>
        </authorList>
    </citation>
    <scope>NUCLEOTIDE SEQUENCE [LARGE SCALE GENOMIC DNA]</scope>
    <source>
        <strain evidence="2 3">JCM 12688</strain>
    </source>
</reference>